<dbReference type="AlphaFoldDB" id="A0A0D3D6W5"/>
<feature type="region of interest" description="Disordered" evidence="1">
    <location>
        <begin position="230"/>
        <end position="257"/>
    </location>
</feature>
<dbReference type="SUPFAM" id="SSF53098">
    <property type="entry name" value="Ribonuclease H-like"/>
    <property type="match status" value="1"/>
</dbReference>
<feature type="region of interest" description="Disordered" evidence="1">
    <location>
        <begin position="486"/>
        <end position="520"/>
    </location>
</feature>
<dbReference type="PANTHER" id="PTHR31286:SF162">
    <property type="entry name" value="DUF4283 DOMAIN-CONTAINING PROTEIN-RELATED"/>
    <property type="match status" value="1"/>
</dbReference>
<dbReference type="GO" id="GO:0003676">
    <property type="term" value="F:nucleic acid binding"/>
    <property type="evidence" value="ECO:0007669"/>
    <property type="project" value="InterPro"/>
</dbReference>
<evidence type="ECO:0000259" key="3">
    <source>
        <dbReference type="Pfam" id="PF14111"/>
    </source>
</evidence>
<dbReference type="InterPro" id="IPR036397">
    <property type="entry name" value="RNaseH_sf"/>
</dbReference>
<dbReference type="InterPro" id="IPR025558">
    <property type="entry name" value="DUF4283"/>
</dbReference>
<feature type="domain" description="DUF4283" evidence="3">
    <location>
        <begin position="41"/>
        <end position="117"/>
    </location>
</feature>
<feature type="compositionally biased region" description="Basic residues" evidence="1">
    <location>
        <begin position="505"/>
        <end position="516"/>
    </location>
</feature>
<organism evidence="4 5">
    <name type="scientific">Brassica oleracea var. oleracea</name>
    <dbReference type="NCBI Taxonomy" id="109376"/>
    <lineage>
        <taxon>Eukaryota</taxon>
        <taxon>Viridiplantae</taxon>
        <taxon>Streptophyta</taxon>
        <taxon>Embryophyta</taxon>
        <taxon>Tracheophyta</taxon>
        <taxon>Spermatophyta</taxon>
        <taxon>Magnoliopsida</taxon>
        <taxon>eudicotyledons</taxon>
        <taxon>Gunneridae</taxon>
        <taxon>Pentapetalae</taxon>
        <taxon>rosids</taxon>
        <taxon>malvids</taxon>
        <taxon>Brassicales</taxon>
        <taxon>Brassicaceae</taxon>
        <taxon>Brassiceae</taxon>
        <taxon>Brassica</taxon>
    </lineage>
</organism>
<dbReference type="Proteomes" id="UP000032141">
    <property type="component" value="Chromosome C7"/>
</dbReference>
<sequence>MSRPRSAHLADLKGKGICYEEDDEPIQLTDQGDSPTIRDYRLSLIGKVLNPKKQSVVKLIQTMPAQWEMQDKITANDLGNGKFLLNFATEEDLQSVLRQGLFHYNFCMFVLVRWKPVVHDEYPWIISFWVEITGIPLHLWTIGNLKNIGKRLGHIDTVELSAGRMLIDVDTRRPLTFKRKIASKALCPTKVTPLAVQGERSDVFSRVQLPANVESRQSLLRDKEIDSRYGRDGYGRRDRRSRSPLRERRADGGFMNDARVAYSHRDVSGDRNARQQGGKVRKLASEYTRQSSRYAPYGKQRPTVWRAKERSPAREVYNEDMSGSLAHGTHMRFTCEPSVHHSDDELVHKSSGKRIASQIVTPARHDNDDNVTKRPRVSPRLLTFSPTEKALPADAQIIGALNGMEIVDPINTEEELHDQEMLAEIQEDDMLGEDLMDMEAGSTSNVQQVERVGDVNARVKLRTSSSYKSGGRSGFPLGLQNKKAGFFRRGSPQVRRSSSRDNAHLGKKRSGSRKSSRGSALTRNLVRRKMRCDNYCPRCGEPEESVTHAIFECPPAMQAWLLSSTPTSPNLFPVSSVYTNMDYLFWRKSIIDPEQDRDPYPWIIWYIWKARNDKLFRGIDRDPLELVRYAESECQAWFDANEVPQLVIQESNTEEPQVLSLENICLIDGSWTSTDHFSGCGWVWMDNGSNIQLMGTRNITRRESALHSELEALRWAMENMLQHSTCQSFGTDCKDLIAMLKEPHAWPSFATELERIETLQICFPEFSIIHVPRARNQTSDFLVKTAKSFHRELLFIGCSIPVWLLRPPLSGVIE</sequence>
<dbReference type="HOGENOM" id="CLU_016441_0_0_1"/>
<reference evidence="4 5" key="1">
    <citation type="journal article" date="2014" name="Genome Biol.">
        <title>Transcriptome and methylome profiling reveals relics of genome dominance in the mesopolyploid Brassica oleracea.</title>
        <authorList>
            <person name="Parkin I.A."/>
            <person name="Koh C."/>
            <person name="Tang H."/>
            <person name="Robinson S.J."/>
            <person name="Kagale S."/>
            <person name="Clarke W.E."/>
            <person name="Town C.D."/>
            <person name="Nixon J."/>
            <person name="Krishnakumar V."/>
            <person name="Bidwell S.L."/>
            <person name="Denoeud F."/>
            <person name="Belcram H."/>
            <person name="Links M.G."/>
            <person name="Just J."/>
            <person name="Clarke C."/>
            <person name="Bender T."/>
            <person name="Huebert T."/>
            <person name="Mason A.S."/>
            <person name="Pires J.C."/>
            <person name="Barker G."/>
            <person name="Moore J."/>
            <person name="Walley P.G."/>
            <person name="Manoli S."/>
            <person name="Batley J."/>
            <person name="Edwards D."/>
            <person name="Nelson M.N."/>
            <person name="Wang X."/>
            <person name="Paterson A.H."/>
            <person name="King G."/>
            <person name="Bancroft I."/>
            <person name="Chalhoub B."/>
            <person name="Sharpe A.G."/>
        </authorList>
    </citation>
    <scope>NUCLEOTIDE SEQUENCE</scope>
    <source>
        <strain evidence="4 5">cv. TO1000</strain>
    </source>
</reference>
<dbReference type="Pfam" id="PF13456">
    <property type="entry name" value="RVT_3"/>
    <property type="match status" value="1"/>
</dbReference>
<dbReference type="InterPro" id="IPR012337">
    <property type="entry name" value="RNaseH-like_sf"/>
</dbReference>
<dbReference type="InterPro" id="IPR002156">
    <property type="entry name" value="RNaseH_domain"/>
</dbReference>
<dbReference type="Gramene" id="Bo7g054370.1">
    <property type="protein sequence ID" value="Bo7g054370.1"/>
    <property type="gene ID" value="Bo7g054370"/>
</dbReference>
<dbReference type="Pfam" id="PF14111">
    <property type="entry name" value="DUF4283"/>
    <property type="match status" value="1"/>
</dbReference>
<evidence type="ECO:0000259" key="2">
    <source>
        <dbReference type="Pfam" id="PF13456"/>
    </source>
</evidence>
<protein>
    <recommendedName>
        <fullName evidence="6">RNase H type-1 domain-containing protein</fullName>
    </recommendedName>
</protein>
<dbReference type="CDD" id="cd06222">
    <property type="entry name" value="RNase_H_like"/>
    <property type="match status" value="1"/>
</dbReference>
<dbReference type="PANTHER" id="PTHR31286">
    <property type="entry name" value="GLYCINE-RICH CELL WALL STRUCTURAL PROTEIN 1.8-LIKE"/>
    <property type="match status" value="1"/>
</dbReference>
<reference evidence="4" key="2">
    <citation type="submission" date="2015-03" db="UniProtKB">
        <authorList>
            <consortium name="EnsemblPlants"/>
        </authorList>
    </citation>
    <scope>IDENTIFICATION</scope>
</reference>
<dbReference type="InterPro" id="IPR040256">
    <property type="entry name" value="At4g02000-like"/>
</dbReference>
<dbReference type="GO" id="GO:0004523">
    <property type="term" value="F:RNA-DNA hybrid ribonuclease activity"/>
    <property type="evidence" value="ECO:0007669"/>
    <property type="project" value="InterPro"/>
</dbReference>
<evidence type="ECO:0000256" key="1">
    <source>
        <dbReference type="SAM" id="MobiDB-lite"/>
    </source>
</evidence>
<evidence type="ECO:0000313" key="4">
    <source>
        <dbReference type="EnsemblPlants" id="Bo7g054370.1"/>
    </source>
</evidence>
<dbReference type="eggNOG" id="KOG1075">
    <property type="taxonomic scope" value="Eukaryota"/>
</dbReference>
<evidence type="ECO:0008006" key="6">
    <source>
        <dbReference type="Google" id="ProtNLM"/>
    </source>
</evidence>
<name>A0A0D3D6W5_BRAOL</name>
<proteinExistence type="predicted"/>
<dbReference type="InterPro" id="IPR044730">
    <property type="entry name" value="RNase_H-like_dom_plant"/>
</dbReference>
<dbReference type="EnsemblPlants" id="Bo7g054370.1">
    <property type="protein sequence ID" value="Bo7g054370.1"/>
    <property type="gene ID" value="Bo7g054370"/>
</dbReference>
<feature type="domain" description="RNase H type-1" evidence="2">
    <location>
        <begin position="667"/>
        <end position="785"/>
    </location>
</feature>
<dbReference type="Gene3D" id="3.30.420.10">
    <property type="entry name" value="Ribonuclease H-like superfamily/Ribonuclease H"/>
    <property type="match status" value="1"/>
</dbReference>
<accession>A0A0D3D6W5</accession>
<evidence type="ECO:0000313" key="5">
    <source>
        <dbReference type="Proteomes" id="UP000032141"/>
    </source>
</evidence>
<keyword evidence="5" id="KW-1185">Reference proteome</keyword>